<dbReference type="EMBL" id="MU970076">
    <property type="protein sequence ID" value="KAK9322455.1"/>
    <property type="molecule type" value="Genomic_DNA"/>
</dbReference>
<evidence type="ECO:0000313" key="2">
    <source>
        <dbReference type="Proteomes" id="UP001489719"/>
    </source>
</evidence>
<organism evidence="1 2">
    <name type="scientific">Lipomyces orientalis</name>
    <dbReference type="NCBI Taxonomy" id="1233043"/>
    <lineage>
        <taxon>Eukaryota</taxon>
        <taxon>Fungi</taxon>
        <taxon>Dikarya</taxon>
        <taxon>Ascomycota</taxon>
        <taxon>Saccharomycotina</taxon>
        <taxon>Lipomycetes</taxon>
        <taxon>Lipomycetales</taxon>
        <taxon>Lipomycetaceae</taxon>
        <taxon>Lipomyces</taxon>
    </lineage>
</organism>
<dbReference type="Proteomes" id="UP001489719">
    <property type="component" value="Unassembled WGS sequence"/>
</dbReference>
<sequence>MSMKAVVYNGHGEKEWKVVPMPRIQSPTDAIVKLTSTTICGTDLHILKGDVPTVAPGRILGHEGIGIVQSVGDAVSSFKPGDRVIISCITSCGKCLYCARNLQAHCINGGWILGNEIDGTHAEYVRIPHADASLYAAPKALKDDALLGLSDALPTGFEIGVLSAKVCPGETVAIVGSGPVGMSALITAQFYSPARIIMIDTDESRLAIAKKLGATKTINLNDLTKNSVLDEIMDELKAEGEWDGVSTNQTPRPGVDVAIECVGSPQAFNTCEKIIAPGGRIANIGVHGKLVHLHLQDLWNKNVTITTGLVSGYSTLTLLKVLQGGKMKPDLLMSHRFKLSEIESAYDIFGNASKTQAIKTYIESDDL</sequence>
<keyword evidence="2" id="KW-1185">Reference proteome</keyword>
<evidence type="ECO:0000313" key="1">
    <source>
        <dbReference type="EMBL" id="KAK9322455.1"/>
    </source>
</evidence>
<name>A0ACC3TP37_9ASCO</name>
<gene>
    <name evidence="1" type="ORF">V1517DRAFT_323200</name>
</gene>
<reference evidence="2" key="1">
    <citation type="journal article" date="2024" name="Front. Bioeng. Biotechnol.">
        <title>Genome-scale model development and genomic sequencing of the oleaginous clade Lipomyces.</title>
        <authorList>
            <person name="Czajka J.J."/>
            <person name="Han Y."/>
            <person name="Kim J."/>
            <person name="Mondo S.J."/>
            <person name="Hofstad B.A."/>
            <person name="Robles A."/>
            <person name="Haridas S."/>
            <person name="Riley R."/>
            <person name="LaButti K."/>
            <person name="Pangilinan J."/>
            <person name="Andreopoulos W."/>
            <person name="Lipzen A."/>
            <person name="Yan J."/>
            <person name="Wang M."/>
            <person name="Ng V."/>
            <person name="Grigoriev I.V."/>
            <person name="Spatafora J.W."/>
            <person name="Magnuson J.K."/>
            <person name="Baker S.E."/>
            <person name="Pomraning K.R."/>
        </authorList>
    </citation>
    <scope>NUCLEOTIDE SEQUENCE [LARGE SCALE GENOMIC DNA]</scope>
    <source>
        <strain evidence="2">CBS 10300</strain>
    </source>
</reference>
<comment type="caution">
    <text evidence="1">The sequence shown here is derived from an EMBL/GenBank/DDBJ whole genome shotgun (WGS) entry which is preliminary data.</text>
</comment>
<protein>
    <submittedName>
        <fullName evidence="1">Chaperonin 10-like protein</fullName>
    </submittedName>
</protein>
<accession>A0ACC3TP37</accession>
<proteinExistence type="predicted"/>